<dbReference type="RefSeq" id="WP_084669772.1">
    <property type="nucleotide sequence ID" value="NZ_CP140152.1"/>
</dbReference>
<feature type="transmembrane region" description="Helical" evidence="1">
    <location>
        <begin position="12"/>
        <end position="36"/>
    </location>
</feature>
<protein>
    <submittedName>
        <fullName evidence="3">TadE/TadG family type IV pilus assembly protein</fullName>
    </submittedName>
</protein>
<gene>
    <name evidence="3" type="ORF">SR858_15225</name>
</gene>
<name>A0ABZ0XRQ9_9BURK</name>
<dbReference type="InterPro" id="IPR012495">
    <property type="entry name" value="TadE-like_dom"/>
</dbReference>
<dbReference type="EMBL" id="CP140152">
    <property type="protein sequence ID" value="WQH02427.1"/>
    <property type="molecule type" value="Genomic_DNA"/>
</dbReference>
<evidence type="ECO:0000313" key="4">
    <source>
        <dbReference type="Proteomes" id="UP001326110"/>
    </source>
</evidence>
<organism evidence="3 4">
    <name type="scientific">Duganella zoogloeoides</name>
    <dbReference type="NCBI Taxonomy" id="75659"/>
    <lineage>
        <taxon>Bacteria</taxon>
        <taxon>Pseudomonadati</taxon>
        <taxon>Pseudomonadota</taxon>
        <taxon>Betaproteobacteria</taxon>
        <taxon>Burkholderiales</taxon>
        <taxon>Oxalobacteraceae</taxon>
        <taxon>Telluria group</taxon>
        <taxon>Duganella</taxon>
    </lineage>
</organism>
<reference evidence="3 4" key="1">
    <citation type="submission" date="2023-11" db="EMBL/GenBank/DDBJ databases">
        <title>MicrobeMod: A computational toolkit for identifying prokaryotic methylation and restriction-modification with nanopore sequencing.</title>
        <authorList>
            <person name="Crits-Christoph A."/>
            <person name="Kang S.C."/>
            <person name="Lee H."/>
            <person name="Ostrov N."/>
        </authorList>
    </citation>
    <scope>NUCLEOTIDE SEQUENCE [LARGE SCALE GENOMIC DNA]</scope>
    <source>
        <strain evidence="3 4">ATCC 25935</strain>
    </source>
</reference>
<dbReference type="Proteomes" id="UP001326110">
    <property type="component" value="Chromosome"/>
</dbReference>
<dbReference type="Pfam" id="PF07811">
    <property type="entry name" value="TadE"/>
    <property type="match status" value="1"/>
</dbReference>
<evidence type="ECO:0000313" key="3">
    <source>
        <dbReference type="EMBL" id="WQH02427.1"/>
    </source>
</evidence>
<dbReference type="GeneID" id="43161777"/>
<feature type="domain" description="TadE-like" evidence="2">
    <location>
        <begin position="13"/>
        <end position="54"/>
    </location>
</feature>
<keyword evidence="1" id="KW-0472">Membrane</keyword>
<accession>A0ABZ0XRQ9</accession>
<evidence type="ECO:0000259" key="2">
    <source>
        <dbReference type="Pfam" id="PF07811"/>
    </source>
</evidence>
<sequence length="150" mass="16358">MAKHQQCKRPTQGLAAVEFCLVLPLLLVMLAFPLYFGRYCYHYSVAHAAATSAATFMSKVPLGDMLNTTKAPVAISVAKEIIGAMTAELNPGPSKPFIAIDCVQSNCGGNSKPNVVRVSIEMTMEDIFFRDVTQLSLPIYVSITLPYRGR</sequence>
<proteinExistence type="predicted"/>
<keyword evidence="1" id="KW-1133">Transmembrane helix</keyword>
<keyword evidence="4" id="KW-1185">Reference proteome</keyword>
<evidence type="ECO:0000256" key="1">
    <source>
        <dbReference type="SAM" id="Phobius"/>
    </source>
</evidence>
<keyword evidence="1" id="KW-0812">Transmembrane</keyword>